<dbReference type="GO" id="GO:0004888">
    <property type="term" value="F:transmembrane signaling receptor activity"/>
    <property type="evidence" value="ECO:0007669"/>
    <property type="project" value="InterPro"/>
</dbReference>
<keyword evidence="5 20" id="KW-1133">Transmembrane helix</keyword>
<evidence type="ECO:0000256" key="4">
    <source>
        <dbReference type="ARBA" id="ARBA00022729"/>
    </source>
</evidence>
<evidence type="ECO:0000259" key="21">
    <source>
        <dbReference type="Pfam" id="PF02931"/>
    </source>
</evidence>
<evidence type="ECO:0000256" key="17">
    <source>
        <dbReference type="ARBA" id="ARBA00036239"/>
    </source>
</evidence>
<keyword evidence="1 20" id="KW-0813">Transport</keyword>
<evidence type="ECO:0000256" key="11">
    <source>
        <dbReference type="ARBA" id="ARBA00023180"/>
    </source>
</evidence>
<dbReference type="InterPro" id="IPR038050">
    <property type="entry name" value="Neuro_actylchol_rec"/>
</dbReference>
<evidence type="ECO:0000256" key="13">
    <source>
        <dbReference type="ARBA" id="ARBA00023286"/>
    </source>
</evidence>
<dbReference type="PRINTS" id="PR00252">
    <property type="entry name" value="NRIONCHANNEL"/>
</dbReference>
<dbReference type="PANTHER" id="PTHR18945">
    <property type="entry name" value="NEUROTRANSMITTER GATED ION CHANNEL"/>
    <property type="match status" value="1"/>
</dbReference>
<comment type="function">
    <text evidence="19">Forms serotonin (5-hydroxytryptamine/5-HT3)-activated cation-selective channel complexes, which when activated cause fast, depolarizing responses in neurons.</text>
</comment>
<feature type="domain" description="Neurotransmitter-gated ion-channel ligand-binding" evidence="21">
    <location>
        <begin position="42"/>
        <end position="245"/>
    </location>
</feature>
<keyword evidence="6" id="KW-0770">Synapse</keyword>
<dbReference type="GO" id="GO:0005230">
    <property type="term" value="F:extracellular ligand-gated monoatomic ion channel activity"/>
    <property type="evidence" value="ECO:0007669"/>
    <property type="project" value="InterPro"/>
</dbReference>
<keyword evidence="4" id="KW-0732">Signal</keyword>
<evidence type="ECO:0000256" key="15">
    <source>
        <dbReference type="ARBA" id="ARBA00034104"/>
    </source>
</evidence>
<comment type="catalytic activity">
    <reaction evidence="18">
        <text>Ca(2+)(in) = Ca(2+)(out)</text>
        <dbReference type="Rhea" id="RHEA:29671"/>
        <dbReference type="ChEBI" id="CHEBI:29108"/>
    </reaction>
</comment>
<keyword evidence="2" id="KW-1003">Cell membrane</keyword>
<sequence length="472" mass="54413">MKGSLTNKKRESFLVLYRTMLLEPQGFHKCKTQPLSKVFDRKPFRPAVNLSNPTSANISFTLYAVLGVNEKTQILTTFLWLRMYWFHEFLIWDPDICDGVTKISLPVNNLWMPDIIVYELLVSSDMDKCPSNLTLFMYTCACPYVYVNHTGHIRYDRMLRLVSACNLEIFSFPFDIQNCTFTFGSYMHTSNTLSLPFDQMSDNSKRYLEASGEWELVVILGEEGILKFGIDDCIAVFLKVVIKRRPILYVVNLLIPSSFLMIIDILSFYLPPHSVDRASFKMTLILGYTVFLLIMNDLLPSTANGTPIIGIYFSVCLALMVISLLETVIITNVLHHNSMKYRDVPHWVQVVVLKYIGRLICYKWPEEMPKSEVTKTDSNDPWTINTSHTTGFVCIVSVCLSGGVAVPELVEICEDLRAMRSHLNVLQHAERLQDQWCHVGYVLDFLLFRIYLIIITCYALVIISMWSIWMYH</sequence>
<evidence type="ECO:0000313" key="24">
    <source>
        <dbReference type="Proteomes" id="UP000694621"/>
    </source>
</evidence>
<dbReference type="AlphaFoldDB" id="A0A8B9RBP2"/>
<evidence type="ECO:0000256" key="7">
    <source>
        <dbReference type="ARBA" id="ARBA00023065"/>
    </source>
</evidence>
<comment type="subcellular location">
    <subcellularLocation>
        <location evidence="15">Postsynaptic cell membrane</location>
        <topology evidence="15">Multi-pass membrane protein</topology>
    </subcellularLocation>
</comment>
<dbReference type="FunFam" id="1.20.58.390:FF:000080">
    <property type="entry name" value="5-hydroxytryptamine (serotonin) receptor 3C, ionotropic"/>
    <property type="match status" value="1"/>
</dbReference>
<dbReference type="InterPro" id="IPR006201">
    <property type="entry name" value="Neur_channel"/>
</dbReference>
<dbReference type="InterPro" id="IPR006029">
    <property type="entry name" value="Neurotrans-gated_channel_TM"/>
</dbReference>
<keyword evidence="14 20" id="KW-0407">Ion channel</keyword>
<dbReference type="PROSITE" id="PS00236">
    <property type="entry name" value="NEUROTR_ION_CHANNEL"/>
    <property type="match status" value="1"/>
</dbReference>
<evidence type="ECO:0000256" key="3">
    <source>
        <dbReference type="ARBA" id="ARBA00022692"/>
    </source>
</evidence>
<keyword evidence="12" id="KW-0628">Postsynaptic cell membrane</keyword>
<evidence type="ECO:0000256" key="1">
    <source>
        <dbReference type="ARBA" id="ARBA00022448"/>
    </source>
</evidence>
<evidence type="ECO:0008006" key="25">
    <source>
        <dbReference type="Google" id="ProtNLM"/>
    </source>
</evidence>
<comment type="catalytic activity">
    <reaction evidence="17">
        <text>Na(+)(in) = Na(+)(out)</text>
        <dbReference type="Rhea" id="RHEA:34963"/>
        <dbReference type="ChEBI" id="CHEBI:29101"/>
    </reaction>
</comment>
<dbReference type="InterPro" id="IPR036719">
    <property type="entry name" value="Neuro-gated_channel_TM_sf"/>
</dbReference>
<feature type="transmembrane region" description="Helical" evidence="20">
    <location>
        <begin position="311"/>
        <end position="334"/>
    </location>
</feature>
<keyword evidence="11" id="KW-0325">Glycoprotein</keyword>
<keyword evidence="13" id="KW-1071">Ligand-gated ion channel</keyword>
<dbReference type="SUPFAM" id="SSF63712">
    <property type="entry name" value="Nicotinic receptor ligand binding domain-like"/>
    <property type="match status" value="1"/>
</dbReference>
<dbReference type="CDD" id="cd19063">
    <property type="entry name" value="LGIC_TM_5-HT3"/>
    <property type="match status" value="1"/>
</dbReference>
<proteinExistence type="inferred from homology"/>
<dbReference type="InterPro" id="IPR049944">
    <property type="entry name" value="LGIC_TM_5-HT3"/>
</dbReference>
<reference evidence="23" key="1">
    <citation type="submission" date="2025-08" db="UniProtKB">
        <authorList>
            <consortium name="Ensembl"/>
        </authorList>
    </citation>
    <scope>IDENTIFICATION</scope>
</reference>
<evidence type="ECO:0000256" key="8">
    <source>
        <dbReference type="ARBA" id="ARBA00023136"/>
    </source>
</evidence>
<evidence type="ECO:0000256" key="19">
    <source>
        <dbReference type="ARBA" id="ARBA00037540"/>
    </source>
</evidence>
<dbReference type="SUPFAM" id="SSF90112">
    <property type="entry name" value="Neurotransmitter-gated ion-channel transmembrane pore"/>
    <property type="match status" value="1"/>
</dbReference>
<keyword evidence="8 20" id="KW-0472">Membrane</keyword>
<dbReference type="InterPro" id="IPR018000">
    <property type="entry name" value="Neurotransmitter_ion_chnl_CS"/>
</dbReference>
<dbReference type="Pfam" id="PF02931">
    <property type="entry name" value="Neur_chan_LBD"/>
    <property type="match status" value="1"/>
</dbReference>
<evidence type="ECO:0000256" key="12">
    <source>
        <dbReference type="ARBA" id="ARBA00023257"/>
    </source>
</evidence>
<evidence type="ECO:0000256" key="6">
    <source>
        <dbReference type="ARBA" id="ARBA00023018"/>
    </source>
</evidence>
<dbReference type="Gene3D" id="2.70.170.10">
    <property type="entry name" value="Neurotransmitter-gated ion-channel ligand-binding domain"/>
    <property type="match status" value="1"/>
</dbReference>
<dbReference type="InterPro" id="IPR036734">
    <property type="entry name" value="Neur_chan_lig-bd_sf"/>
</dbReference>
<feature type="transmembrane region" description="Helical" evidence="20">
    <location>
        <begin position="247"/>
        <end position="270"/>
    </location>
</feature>
<keyword evidence="3 20" id="KW-0812">Transmembrane</keyword>
<evidence type="ECO:0000313" key="23">
    <source>
        <dbReference type="Ensembl" id="ENSAMXP00005030998.1"/>
    </source>
</evidence>
<feature type="domain" description="Neurotransmitter-gated ion-channel transmembrane" evidence="22">
    <location>
        <begin position="253"/>
        <end position="373"/>
    </location>
</feature>
<dbReference type="FunFam" id="2.70.170.10:FF:000017">
    <property type="entry name" value="5-hydroxytryptamine receptor 3A"/>
    <property type="match status" value="1"/>
</dbReference>
<evidence type="ECO:0000256" key="20">
    <source>
        <dbReference type="RuleBase" id="RU000687"/>
    </source>
</evidence>
<comment type="similarity">
    <text evidence="20">Belongs to the ligand-gated ion channel (TC 1.A.9) family.</text>
</comment>
<comment type="catalytic activity">
    <reaction evidence="16">
        <text>K(+)(in) = K(+)(out)</text>
        <dbReference type="Rhea" id="RHEA:29463"/>
        <dbReference type="ChEBI" id="CHEBI:29103"/>
    </reaction>
</comment>
<evidence type="ECO:0000256" key="18">
    <source>
        <dbReference type="ARBA" id="ARBA00036634"/>
    </source>
</evidence>
<evidence type="ECO:0000256" key="2">
    <source>
        <dbReference type="ARBA" id="ARBA00022475"/>
    </source>
</evidence>
<evidence type="ECO:0000256" key="5">
    <source>
        <dbReference type="ARBA" id="ARBA00022989"/>
    </source>
</evidence>
<keyword evidence="10" id="KW-0675">Receptor</keyword>
<feature type="transmembrane region" description="Helical" evidence="20">
    <location>
        <begin position="282"/>
        <end position="299"/>
    </location>
</feature>
<dbReference type="Pfam" id="PF02932">
    <property type="entry name" value="Neur_chan_memb"/>
    <property type="match status" value="1"/>
</dbReference>
<dbReference type="Gene3D" id="1.20.58.390">
    <property type="entry name" value="Neurotransmitter-gated ion-channel transmembrane domain"/>
    <property type="match status" value="1"/>
</dbReference>
<accession>A0A8B9RBP2</accession>
<evidence type="ECO:0000256" key="10">
    <source>
        <dbReference type="ARBA" id="ARBA00023170"/>
    </source>
</evidence>
<evidence type="ECO:0000256" key="9">
    <source>
        <dbReference type="ARBA" id="ARBA00023157"/>
    </source>
</evidence>
<evidence type="ECO:0000259" key="22">
    <source>
        <dbReference type="Pfam" id="PF02932"/>
    </source>
</evidence>
<evidence type="ECO:0000256" key="16">
    <source>
        <dbReference type="ARBA" id="ARBA00034430"/>
    </source>
</evidence>
<dbReference type="Ensembl" id="ENSAMXT00005033931.1">
    <property type="protein sequence ID" value="ENSAMXP00005030998.1"/>
    <property type="gene ID" value="ENSAMXG00005015172.1"/>
</dbReference>
<feature type="transmembrane region" description="Helical" evidence="20">
    <location>
        <begin position="450"/>
        <end position="471"/>
    </location>
</feature>
<dbReference type="Proteomes" id="UP000694621">
    <property type="component" value="Unplaced"/>
</dbReference>
<dbReference type="GO" id="GO:0045211">
    <property type="term" value="C:postsynaptic membrane"/>
    <property type="evidence" value="ECO:0007669"/>
    <property type="project" value="UniProtKB-SubCell"/>
</dbReference>
<protein>
    <recommendedName>
        <fullName evidence="25">5-hydroxytryptamine receptor 3A-like</fullName>
    </recommendedName>
</protein>
<keyword evidence="7 20" id="KW-0406">Ion transport</keyword>
<evidence type="ECO:0000256" key="14">
    <source>
        <dbReference type="ARBA" id="ARBA00023303"/>
    </source>
</evidence>
<name>A0A8B9RBP2_ASTMX</name>
<organism evidence="23 24">
    <name type="scientific">Astyanax mexicanus</name>
    <name type="common">Blind cave fish</name>
    <name type="synonym">Astyanax fasciatus mexicanus</name>
    <dbReference type="NCBI Taxonomy" id="7994"/>
    <lineage>
        <taxon>Eukaryota</taxon>
        <taxon>Metazoa</taxon>
        <taxon>Chordata</taxon>
        <taxon>Craniata</taxon>
        <taxon>Vertebrata</taxon>
        <taxon>Euteleostomi</taxon>
        <taxon>Actinopterygii</taxon>
        <taxon>Neopterygii</taxon>
        <taxon>Teleostei</taxon>
        <taxon>Ostariophysi</taxon>
        <taxon>Characiformes</taxon>
        <taxon>Characoidei</taxon>
        <taxon>Acestrorhamphidae</taxon>
        <taxon>Acestrorhamphinae</taxon>
        <taxon>Astyanax</taxon>
    </lineage>
</organism>
<dbReference type="InterPro" id="IPR006202">
    <property type="entry name" value="Neur_chan_lig-bd"/>
</dbReference>
<keyword evidence="9" id="KW-1015">Disulfide bond</keyword>